<keyword evidence="5" id="KW-1185">Reference proteome</keyword>
<dbReference type="PANTHER" id="PTHR42748">
    <property type="entry name" value="NITROGEN METABOLITE REPRESSION PROTEIN NMRA FAMILY MEMBER"/>
    <property type="match status" value="1"/>
</dbReference>
<dbReference type="InterPro" id="IPR036291">
    <property type="entry name" value="NAD(P)-bd_dom_sf"/>
</dbReference>
<dbReference type="InterPro" id="IPR008030">
    <property type="entry name" value="NmrA-like"/>
</dbReference>
<evidence type="ECO:0000256" key="2">
    <source>
        <dbReference type="ARBA" id="ARBA00022857"/>
    </source>
</evidence>
<dbReference type="OrthoDB" id="9780595at2"/>
<proteinExistence type="inferred from homology"/>
<evidence type="ECO:0000256" key="1">
    <source>
        <dbReference type="ARBA" id="ARBA00006328"/>
    </source>
</evidence>
<accession>A0A554VC88</accession>
<dbReference type="RefSeq" id="WP_143918637.1">
    <property type="nucleotide sequence ID" value="NZ_CANLVC010000009.1"/>
</dbReference>
<dbReference type="PANTHER" id="PTHR42748:SF7">
    <property type="entry name" value="NMRA LIKE REDOX SENSOR 1-RELATED"/>
    <property type="match status" value="1"/>
</dbReference>
<reference evidence="4 5" key="1">
    <citation type="submission" date="2019-07" db="EMBL/GenBank/DDBJ databases">
        <title>The draft genome sequence of Aquimarina algiphila M91.</title>
        <authorList>
            <person name="Meng X."/>
        </authorList>
    </citation>
    <scope>NUCLEOTIDE SEQUENCE [LARGE SCALE GENOMIC DNA]</scope>
    <source>
        <strain evidence="4 5">M91</strain>
    </source>
</reference>
<evidence type="ECO:0000313" key="5">
    <source>
        <dbReference type="Proteomes" id="UP000318833"/>
    </source>
</evidence>
<evidence type="ECO:0000259" key="3">
    <source>
        <dbReference type="Pfam" id="PF05368"/>
    </source>
</evidence>
<comment type="caution">
    <text evidence="4">The sequence shown here is derived from an EMBL/GenBank/DDBJ whole genome shotgun (WGS) entry which is preliminary data.</text>
</comment>
<organism evidence="4 5">
    <name type="scientific">Aquimarina algiphila</name>
    <dbReference type="NCBI Taxonomy" id="2047982"/>
    <lineage>
        <taxon>Bacteria</taxon>
        <taxon>Pseudomonadati</taxon>
        <taxon>Bacteroidota</taxon>
        <taxon>Flavobacteriia</taxon>
        <taxon>Flavobacteriales</taxon>
        <taxon>Flavobacteriaceae</taxon>
        <taxon>Aquimarina</taxon>
    </lineage>
</organism>
<name>A0A554VC88_9FLAO</name>
<protein>
    <submittedName>
        <fullName evidence="4">NmrA family transcriptional regulator</fullName>
    </submittedName>
</protein>
<dbReference type="Pfam" id="PF05368">
    <property type="entry name" value="NmrA"/>
    <property type="match status" value="1"/>
</dbReference>
<feature type="domain" description="NmrA-like" evidence="3">
    <location>
        <begin position="2"/>
        <end position="283"/>
    </location>
</feature>
<sequence>MKIFVSGASGFQGGNIAQQLIAKNHKISTLKRTIGEGVPVREGIDIIEGGLGDKEALNKALQHTNVAVYTFPLLFDMKLAKEYTSNFIAAAKEQKVDLVIFNATFDLPKEETELLALNLKVEMKRLFDASGLNVITLVPDIYIDNLAAPWSIPVILNDNILPYPVTSGTKVPWISHIDLAKYVVSAIDKPELAGQTLPIGGNLFTGEEIAAAISDKIKKPVNFVGVLPDDFEKQLAPAFGELAAREISNLYRYVEQNQTEFLKKDFKNTNKLLSVTPQTLDEWVDSVSWAN</sequence>
<dbReference type="SUPFAM" id="SSF51735">
    <property type="entry name" value="NAD(P)-binding Rossmann-fold domains"/>
    <property type="match status" value="1"/>
</dbReference>
<evidence type="ECO:0000313" key="4">
    <source>
        <dbReference type="EMBL" id="TSE04246.1"/>
    </source>
</evidence>
<keyword evidence="2" id="KW-0521">NADP</keyword>
<dbReference type="Gene3D" id="3.40.50.720">
    <property type="entry name" value="NAD(P)-binding Rossmann-like Domain"/>
    <property type="match status" value="1"/>
</dbReference>
<dbReference type="InterPro" id="IPR051164">
    <property type="entry name" value="NmrA-like_oxidored"/>
</dbReference>
<comment type="similarity">
    <text evidence="1">Belongs to the NmrA-type oxidoreductase family.</text>
</comment>
<dbReference type="AlphaFoldDB" id="A0A554VC88"/>
<dbReference type="Proteomes" id="UP000318833">
    <property type="component" value="Unassembled WGS sequence"/>
</dbReference>
<gene>
    <name evidence="4" type="ORF">FOF46_27010</name>
</gene>
<dbReference type="EMBL" id="VLNR01000085">
    <property type="protein sequence ID" value="TSE04246.1"/>
    <property type="molecule type" value="Genomic_DNA"/>
</dbReference>